<name>A0AAV5LTD8_9ROSI</name>
<dbReference type="InterPro" id="IPR053781">
    <property type="entry name" value="F-box_AtFBL13-like"/>
</dbReference>
<organism evidence="3 4">
    <name type="scientific">Rubroshorea leprosula</name>
    <dbReference type="NCBI Taxonomy" id="152421"/>
    <lineage>
        <taxon>Eukaryota</taxon>
        <taxon>Viridiplantae</taxon>
        <taxon>Streptophyta</taxon>
        <taxon>Embryophyta</taxon>
        <taxon>Tracheophyta</taxon>
        <taxon>Spermatophyta</taxon>
        <taxon>Magnoliopsida</taxon>
        <taxon>eudicotyledons</taxon>
        <taxon>Gunneridae</taxon>
        <taxon>Pentapetalae</taxon>
        <taxon>rosids</taxon>
        <taxon>malvids</taxon>
        <taxon>Malvales</taxon>
        <taxon>Dipterocarpaceae</taxon>
        <taxon>Rubroshorea</taxon>
    </lineage>
</organism>
<dbReference type="SUPFAM" id="SSF52047">
    <property type="entry name" value="RNI-like"/>
    <property type="match status" value="1"/>
</dbReference>
<gene>
    <name evidence="3" type="ORF">SLEP1_g48354</name>
</gene>
<proteinExistence type="predicted"/>
<keyword evidence="4" id="KW-1185">Reference proteome</keyword>
<comment type="caution">
    <text evidence="3">The sequence shown here is derived from an EMBL/GenBank/DDBJ whole genome shotgun (WGS) entry which is preliminary data.</text>
</comment>
<reference evidence="3 4" key="1">
    <citation type="journal article" date="2021" name="Commun. Biol.">
        <title>The genome of Shorea leprosula (Dipterocarpaceae) highlights the ecological relevance of drought in aseasonal tropical rainforests.</title>
        <authorList>
            <person name="Ng K.K.S."/>
            <person name="Kobayashi M.J."/>
            <person name="Fawcett J.A."/>
            <person name="Hatakeyama M."/>
            <person name="Paape T."/>
            <person name="Ng C.H."/>
            <person name="Ang C.C."/>
            <person name="Tnah L.H."/>
            <person name="Lee C.T."/>
            <person name="Nishiyama T."/>
            <person name="Sese J."/>
            <person name="O'Brien M.J."/>
            <person name="Copetti D."/>
            <person name="Mohd Noor M.I."/>
            <person name="Ong R.C."/>
            <person name="Putra M."/>
            <person name="Sireger I.Z."/>
            <person name="Indrioko S."/>
            <person name="Kosugi Y."/>
            <person name="Izuno A."/>
            <person name="Isagi Y."/>
            <person name="Lee S.L."/>
            <person name="Shimizu K.K."/>
        </authorList>
    </citation>
    <scope>NUCLEOTIDE SEQUENCE [LARGE SCALE GENOMIC DNA]</scope>
    <source>
        <strain evidence="3">214</strain>
    </source>
</reference>
<dbReference type="Pfam" id="PF24758">
    <property type="entry name" value="LRR_At5g56370"/>
    <property type="match status" value="1"/>
</dbReference>
<evidence type="ECO:0000313" key="3">
    <source>
        <dbReference type="EMBL" id="GKV40750.1"/>
    </source>
</evidence>
<dbReference type="EMBL" id="BPVZ01000144">
    <property type="protein sequence ID" value="GKV40750.1"/>
    <property type="molecule type" value="Genomic_DNA"/>
</dbReference>
<sequence>MGPNAKNVKGHEETQMDRLSDLPDSLIHHILSLMETKFAVQTCSLSKRWVSLWTHLPAFNFDSKYFTRVDNMKRFVSHVLDRCNTINVLALSIHTRRGKLEQGLFDRIISFVLSHSVQELRLSFVRVGTLQVSPTLFRCQSLRVLKLTGYNYGFPRPLDFATLKSLSLCRVGLRDNNYSNIFSSCINLQSLVLTSVHLVVARVLKITAPALVNLTVSDLTIFAARDDRHRASPSLNENKLVISAPRLTSFNFNFPCYKPLSLSMVNSSFLDKVNFSILHFCDMEYQGGRLFPFLIKILQKFGNTRSLTVSSDIVRILSKHSRLLEDRSSPFTNLESLEVVRGGKSCKTIPLPVLNFFLRSSPFAEELQAKFKKGKKQA</sequence>
<dbReference type="PANTHER" id="PTHR34223">
    <property type="entry name" value="OS11G0201299 PROTEIN"/>
    <property type="match status" value="1"/>
</dbReference>
<feature type="domain" description="F-box" evidence="1">
    <location>
        <begin position="19"/>
        <end position="56"/>
    </location>
</feature>
<evidence type="ECO:0000259" key="1">
    <source>
        <dbReference type="Pfam" id="PF00646"/>
    </source>
</evidence>
<dbReference type="Gene3D" id="3.80.10.10">
    <property type="entry name" value="Ribonuclease Inhibitor"/>
    <property type="match status" value="1"/>
</dbReference>
<dbReference type="Pfam" id="PF00646">
    <property type="entry name" value="F-box"/>
    <property type="match status" value="1"/>
</dbReference>
<dbReference type="PANTHER" id="PTHR34223:SF51">
    <property type="entry name" value="OS06G0556300 PROTEIN"/>
    <property type="match status" value="1"/>
</dbReference>
<dbReference type="AlphaFoldDB" id="A0AAV5LTD8"/>
<feature type="domain" description="F-box/LRR-repeat protein 15/At3g58940/PEG3-like LRR" evidence="2">
    <location>
        <begin position="107"/>
        <end position="216"/>
    </location>
</feature>
<dbReference type="SUPFAM" id="SSF81383">
    <property type="entry name" value="F-box domain"/>
    <property type="match status" value="1"/>
</dbReference>
<dbReference type="Gene3D" id="1.20.1280.50">
    <property type="match status" value="1"/>
</dbReference>
<accession>A0AAV5LTD8</accession>
<evidence type="ECO:0000259" key="2">
    <source>
        <dbReference type="Pfam" id="PF24758"/>
    </source>
</evidence>
<evidence type="ECO:0008006" key="5">
    <source>
        <dbReference type="Google" id="ProtNLM"/>
    </source>
</evidence>
<dbReference type="InterPro" id="IPR032675">
    <property type="entry name" value="LRR_dom_sf"/>
</dbReference>
<dbReference type="CDD" id="cd22160">
    <property type="entry name" value="F-box_AtFBL13-like"/>
    <property type="match status" value="1"/>
</dbReference>
<dbReference type="InterPro" id="IPR036047">
    <property type="entry name" value="F-box-like_dom_sf"/>
</dbReference>
<dbReference type="InterPro" id="IPR001810">
    <property type="entry name" value="F-box_dom"/>
</dbReference>
<evidence type="ECO:0000313" key="4">
    <source>
        <dbReference type="Proteomes" id="UP001054252"/>
    </source>
</evidence>
<dbReference type="InterPro" id="IPR055411">
    <property type="entry name" value="LRR_FXL15/At3g58940/PEG3-like"/>
</dbReference>
<dbReference type="InterPro" id="IPR053197">
    <property type="entry name" value="F-box_SCFL_complex_component"/>
</dbReference>
<protein>
    <recommendedName>
        <fullName evidence="5">F-box domain-containing protein</fullName>
    </recommendedName>
</protein>
<dbReference type="Proteomes" id="UP001054252">
    <property type="component" value="Unassembled WGS sequence"/>
</dbReference>